<keyword evidence="1 5" id="KW-0853">WD repeat</keyword>
<organism evidence="9 10">
    <name type="scientific">Lentithecium fluviatile CBS 122367</name>
    <dbReference type="NCBI Taxonomy" id="1168545"/>
    <lineage>
        <taxon>Eukaryota</taxon>
        <taxon>Fungi</taxon>
        <taxon>Dikarya</taxon>
        <taxon>Ascomycota</taxon>
        <taxon>Pezizomycotina</taxon>
        <taxon>Dothideomycetes</taxon>
        <taxon>Pleosporomycetidae</taxon>
        <taxon>Pleosporales</taxon>
        <taxon>Massarineae</taxon>
        <taxon>Lentitheciaceae</taxon>
        <taxon>Lentithecium</taxon>
    </lineage>
</organism>
<dbReference type="InterPro" id="IPR011993">
    <property type="entry name" value="PH-like_dom_sf"/>
</dbReference>
<dbReference type="OrthoDB" id="26681at2759"/>
<feature type="region of interest" description="Disordered" evidence="6">
    <location>
        <begin position="1765"/>
        <end position="1791"/>
    </location>
</feature>
<dbReference type="SUPFAM" id="SSF50978">
    <property type="entry name" value="WD40 repeat-like"/>
    <property type="match status" value="1"/>
</dbReference>
<dbReference type="EMBL" id="MU005596">
    <property type="protein sequence ID" value="KAF2680494.1"/>
    <property type="molecule type" value="Genomic_DNA"/>
</dbReference>
<feature type="compositionally biased region" description="Polar residues" evidence="6">
    <location>
        <begin position="9"/>
        <end position="21"/>
    </location>
</feature>
<dbReference type="PANTHER" id="PTHR46108:SF4">
    <property type="entry name" value="BLUE CHEESE"/>
    <property type="match status" value="1"/>
</dbReference>
<gene>
    <name evidence="9" type="ORF">K458DRAFT_91975</name>
</gene>
<dbReference type="CDD" id="cd06071">
    <property type="entry name" value="Beach"/>
    <property type="match status" value="1"/>
</dbReference>
<feature type="region of interest" description="Disordered" evidence="6">
    <location>
        <begin position="952"/>
        <end position="981"/>
    </location>
</feature>
<evidence type="ECO:0000259" key="7">
    <source>
        <dbReference type="PROSITE" id="PS50197"/>
    </source>
</evidence>
<evidence type="ECO:0000313" key="9">
    <source>
        <dbReference type="EMBL" id="KAF2680494.1"/>
    </source>
</evidence>
<dbReference type="Pfam" id="PF14844">
    <property type="entry name" value="PH_BEACH"/>
    <property type="match status" value="1"/>
</dbReference>
<dbReference type="FunFam" id="1.10.1540.10:FF:000001">
    <property type="entry name" value="neurobeachin isoform X1"/>
    <property type="match status" value="1"/>
</dbReference>
<dbReference type="SUPFAM" id="SSF81837">
    <property type="entry name" value="BEACH domain"/>
    <property type="match status" value="1"/>
</dbReference>
<feature type="domain" description="BEACH" evidence="7">
    <location>
        <begin position="1994"/>
        <end position="2287"/>
    </location>
</feature>
<evidence type="ECO:0000256" key="3">
    <source>
        <dbReference type="ARBA" id="ARBA00054699"/>
    </source>
</evidence>
<dbReference type="Gene3D" id="2.130.10.10">
    <property type="entry name" value="YVTN repeat-like/Quinoprotein amine dehydrogenase"/>
    <property type="match status" value="1"/>
</dbReference>
<dbReference type="PROSITE" id="PS50197">
    <property type="entry name" value="BEACH"/>
    <property type="match status" value="1"/>
</dbReference>
<dbReference type="InterPro" id="IPR000409">
    <property type="entry name" value="BEACH_dom"/>
</dbReference>
<dbReference type="InterPro" id="IPR036322">
    <property type="entry name" value="WD40_repeat_dom_sf"/>
</dbReference>
<feature type="region of interest" description="Disordered" evidence="6">
    <location>
        <begin position="1"/>
        <end position="21"/>
    </location>
</feature>
<sequence length="2658" mass="299366">MATARPHRSSTAASRIPPMNNQIAELRSLADELIRASESSPPTSDVLQSQSNALRRMRQLLIESHEHTQTKDAFRHVRGFDVLLLTLRSLSGFYKPQALSPPDRIDFFEVIKATLDVLSDALNEHSGNGRFFAKRVEDGGWGALEQALGSTGLFGGQSDSKRDDAGQEQLFGCLFAFALGEEAMTRIFRDIDKRFEEAQLEKKEPDIAQDGEQTAEIVVSSPRSIYSDSEVDLDVLRGHMRTIFSGNEVLQNPDIVPIILHFWMGLSGEEAPGTRSKPLSVSILLAVMEIIAVSPYNKAALHVTGVLSIILPLLFDNKCAPVEAGLLRELADNLIEYGINRLDDAYYLFRKAAVSDHAAEFLHQGMRASREPPFIQFDLSLHGFSAIEVPELGRPFPPVSPGSGYTFAAWIRVDKYDTNCHTTLFGAYDDTQTCFLMAYLEKDTRCFILQTYMGHSSGIVPSVRFKKAPRFQEGRWYHIAVVHRRAKVTGIGAHKASLYVDGEFAETMKAHYPSHPPLLDSSQESFASMSSSRGQHNILAFLGTPRNLAPRLGRNVLSSKLSMASFHLFSEPLSDELIAVYHKLGPRYCGNFQDRLGSFQTYRTSAELHVQNEILHPGKEERSDIVTAIRSSAGQLMPESKILLSFSPSSVMDDDDRNAIDESQLIRSLSRDSARALHRFTRMQGTPIIINAAVPSVNDALSQRRGFGQLSGDPVVVVPQSLDDAIWRIGGCAAVGIRLVQAAQTLDGVLRAVKILLEAVEGNWRNCEAMEQSNGFAVIAEVLRQKLGSSMGMRSSSAIDAGPDECETFILQLLRVILRFIGYDEQHPTESLIINPLAYRVLLVDLELWRKSTSLETQKLYYQQFVDFAKGSKHHHYNAKRFHRIRVIKRLTDALKGEAFTPQTFPLFLEAFKVLLRTNFNGENSRSLSLFVTYALHDSRASYAKRTLRPKASTLRLRKGTPPTLTPGSTPRSASPGQDPSLPPGLPLAELGVAILGLLAELLCEQGNMNEIIRFAKNVTGKWLLYLLAEQDQRVVVLATKILGRLLVANGSHYVKKFAEKTGGFVLMKNRLRHWWNTPGVWTICFALLFDRDVATIDFERDFDVFNLVDIFITQCPHSKLRIVYPEAFTIIAALLDTGLRAIVRDRNTENEAPKPENGEATATRGRRRNMSLNAKQPTIDTRSPQSERLNDYASVLNSAIQFLSELHSRSDVFREFAFASSYVQDLLFVLYPVIVTSDCVSAETELLSRGSALTFEGQDVVIQPLSKVNSQQAPVVRTSNVNLSPPSNQRVLPLRRASSFVLVSADKTNHSKGVSRLNPILSPRTGGPVAMKVGSTVVEAVLEVVLLVFHDQLFSRKDFPGLGLFMKTPPGFQEHQAYFESYILRQTISSVTNALQLDQRLLHEPRVLTNLSRFVTHLSEAVFEGWFLEGAEPLLDFAGFLLEYLERPDVSSIKSVRLCSQAIGVIRTIFLRVVLLRLAEDGVSEDGSDTISIIEKMVYWQPIILSTANTDAFFLRLVCYLLYTKLSCPQAGVRLAAANFWRLLLVQKPDESSAILSHAIHDEKQNLYEGFHKLMELDNETFLHWFDKNKEDLDSFFLVKMKKAWEDFANEQNKQTETSSQKRIAKRRERLKQWQTEELTNENTWSLHETSTSHWRSNIHASERIKHQRVLQDQQENTTFLATVMSKLDRQLRGPCALFEDSPAPKWRLDETEGRDRKRMRTIVDNPIRDQTYQPKRKDTDPTFRDKLRLDTAVPTLSSKDALGVTPTVMRPSSSMGAKDDSKDGAEFDSEDEDFEMVEAMYEDEDGFEDKNRKVMRSLNRGDQVQYVCNISRVVGLEAIEGLLIVGKDCLYLLDDFFQRSDGEIVRVWQAPYDERDPYVQVIAGKEAVTNRRPPPRSNDEATRHWKWSEVISISKRRFLHRDVAIEVFFDDGRSYLLTAISTTARNDIHSRLISRAPHVVKPELLANSEISWRLDSLRNPEEAPQTFGSRFASAFSSVSSHPITKKWIKGEVSNFHYLMFVNTLAGRTFNDLTQYPVFPWVISNYKDEELDLTDWSNFRDLTKPIGIQNSQQELSIRERFNSFAEMGDTDHAFHYGTHYSSAMTVASYLMRLQPFSAAFSLIQGGTWDHADRMFHSIQGAWESASEKNMADVRELTPEFFFLPDFLTNVNGYDFGLRASGERIDNVALPPWAKGDPAVFIEKQREALESPYVSQNLHHWIDLIFGYKQRGDAAIEAANVYHWTTYQGAIDLDSITDEKDRAQKISIINNFGQTPVQIFQRQHPQKEDTASTLRKLDTAAESLHRLPGTLLEAIDRISSLVYIAKSDKLLCSAPFRHNIPPNYDRYMEWGFTDGSVRFYDSNSKKLIGLFEHLHSGQLTTSLFVDGRTLVTAGTDCTIAIWNVLKGEKGTVELQNTTTLFGHKSPVVTLAASRAFSAFLSASSDGRVFLWDLNRNEFVREVDLGPSQKRHPVPIQAARINSVTGHIVLAVGTRIFVTGLNGEVLFEKDVCEEEEDAELGIGVSALAIYEGVGNEWCERELIFTGHRRGVVKVCISIPATTLRHLNPSSHPRIKLTRTRSGTSPHLVPLPIHRQGKNRSGPLTSSSSSTTLMHRAKTARIIQRPSHVYSLCRTMCIRAMKEAEWYVHLFFLISFTKGC</sequence>
<evidence type="ECO:0000313" key="10">
    <source>
        <dbReference type="Proteomes" id="UP000799291"/>
    </source>
</evidence>
<dbReference type="PANTHER" id="PTHR46108">
    <property type="entry name" value="BLUE CHEESE"/>
    <property type="match status" value="1"/>
</dbReference>
<dbReference type="InterPro" id="IPR015943">
    <property type="entry name" value="WD40/YVTN_repeat-like_dom_sf"/>
</dbReference>
<protein>
    <recommendedName>
        <fullName evidence="4">Beige protein homolog 1</fullName>
    </recommendedName>
</protein>
<dbReference type="Pfam" id="PF13385">
    <property type="entry name" value="Laminin_G_3"/>
    <property type="match status" value="1"/>
</dbReference>
<dbReference type="SMART" id="SM01026">
    <property type="entry name" value="Beach"/>
    <property type="match status" value="1"/>
</dbReference>
<feature type="region of interest" description="Disordered" evidence="6">
    <location>
        <begin position="2579"/>
        <end position="2610"/>
    </location>
</feature>
<proteinExistence type="predicted"/>
<dbReference type="InterPro" id="IPR051944">
    <property type="entry name" value="BEACH_domain_protein"/>
</dbReference>
<dbReference type="PROSITE" id="PS50082">
    <property type="entry name" value="WD_REPEATS_2"/>
    <property type="match status" value="1"/>
</dbReference>
<reference evidence="9" key="1">
    <citation type="journal article" date="2020" name="Stud. Mycol.">
        <title>101 Dothideomycetes genomes: a test case for predicting lifestyles and emergence of pathogens.</title>
        <authorList>
            <person name="Haridas S."/>
            <person name="Albert R."/>
            <person name="Binder M."/>
            <person name="Bloem J."/>
            <person name="Labutti K."/>
            <person name="Salamov A."/>
            <person name="Andreopoulos B."/>
            <person name="Baker S."/>
            <person name="Barry K."/>
            <person name="Bills G."/>
            <person name="Bluhm B."/>
            <person name="Cannon C."/>
            <person name="Castanera R."/>
            <person name="Culley D."/>
            <person name="Daum C."/>
            <person name="Ezra D."/>
            <person name="Gonzalez J."/>
            <person name="Henrissat B."/>
            <person name="Kuo A."/>
            <person name="Liang C."/>
            <person name="Lipzen A."/>
            <person name="Lutzoni F."/>
            <person name="Magnuson J."/>
            <person name="Mondo S."/>
            <person name="Nolan M."/>
            <person name="Ohm R."/>
            <person name="Pangilinan J."/>
            <person name="Park H.-J."/>
            <person name="Ramirez L."/>
            <person name="Alfaro M."/>
            <person name="Sun H."/>
            <person name="Tritt A."/>
            <person name="Yoshinaga Y."/>
            <person name="Zwiers L.-H."/>
            <person name="Turgeon B."/>
            <person name="Goodwin S."/>
            <person name="Spatafora J."/>
            <person name="Crous P."/>
            <person name="Grigoriev I."/>
        </authorList>
    </citation>
    <scope>NUCLEOTIDE SEQUENCE</scope>
    <source>
        <strain evidence="9">CBS 122367</strain>
    </source>
</reference>
<accession>A0A6G1IQG7</accession>
<feature type="compositionally biased region" description="Basic and acidic residues" evidence="6">
    <location>
        <begin position="1147"/>
        <end position="1158"/>
    </location>
</feature>
<dbReference type="SUPFAM" id="SSF50729">
    <property type="entry name" value="PH domain-like"/>
    <property type="match status" value="1"/>
</dbReference>
<dbReference type="SMART" id="SM00320">
    <property type="entry name" value="WD40"/>
    <property type="match status" value="2"/>
</dbReference>
<dbReference type="PROSITE" id="PS51783">
    <property type="entry name" value="PH_BEACH"/>
    <property type="match status" value="1"/>
</dbReference>
<dbReference type="InterPro" id="IPR023362">
    <property type="entry name" value="PH-BEACH_dom"/>
</dbReference>
<dbReference type="Pfam" id="PF23295">
    <property type="entry name" value="Arm_4"/>
    <property type="match status" value="1"/>
</dbReference>
<feature type="region of interest" description="Disordered" evidence="6">
    <location>
        <begin position="1147"/>
        <end position="1169"/>
    </location>
</feature>
<dbReference type="Pfam" id="PF02138">
    <property type="entry name" value="Beach"/>
    <property type="match status" value="1"/>
</dbReference>
<evidence type="ECO:0000256" key="5">
    <source>
        <dbReference type="PROSITE-ProRule" id="PRU00221"/>
    </source>
</evidence>
<dbReference type="PROSITE" id="PS50294">
    <property type="entry name" value="WD_REPEATS_REGION"/>
    <property type="match status" value="1"/>
</dbReference>
<name>A0A6G1IQG7_9PLEO</name>
<feature type="compositionally biased region" description="Low complexity" evidence="6">
    <location>
        <begin position="960"/>
        <end position="971"/>
    </location>
</feature>
<keyword evidence="2" id="KW-0677">Repeat</keyword>
<evidence type="ECO:0000256" key="4">
    <source>
        <dbReference type="ARBA" id="ARBA00073334"/>
    </source>
</evidence>
<dbReference type="CDD" id="cd01201">
    <property type="entry name" value="PH_BEACH"/>
    <property type="match status" value="1"/>
</dbReference>
<feature type="domain" description="BEACH-type PH" evidence="8">
    <location>
        <begin position="1821"/>
        <end position="1955"/>
    </location>
</feature>
<evidence type="ECO:0000256" key="2">
    <source>
        <dbReference type="ARBA" id="ARBA00022737"/>
    </source>
</evidence>
<evidence type="ECO:0000256" key="6">
    <source>
        <dbReference type="SAM" id="MobiDB-lite"/>
    </source>
</evidence>
<comment type="function">
    <text evidence="3">May be involved in protein sorting and cell wall formation.</text>
</comment>
<dbReference type="Gene3D" id="2.60.120.200">
    <property type="match status" value="1"/>
</dbReference>
<dbReference type="InterPro" id="IPR001680">
    <property type="entry name" value="WD40_rpt"/>
</dbReference>
<dbReference type="InterPro" id="IPR056252">
    <property type="entry name" value="Alfy-like_Arm-like"/>
</dbReference>
<dbReference type="InterPro" id="IPR036372">
    <property type="entry name" value="BEACH_dom_sf"/>
</dbReference>
<evidence type="ECO:0000256" key="1">
    <source>
        <dbReference type="ARBA" id="ARBA00022574"/>
    </source>
</evidence>
<dbReference type="Proteomes" id="UP000799291">
    <property type="component" value="Unassembled WGS sequence"/>
</dbReference>
<feature type="repeat" description="WD" evidence="5">
    <location>
        <begin position="2420"/>
        <end position="2461"/>
    </location>
</feature>
<evidence type="ECO:0000259" key="8">
    <source>
        <dbReference type="PROSITE" id="PS51783"/>
    </source>
</evidence>
<dbReference type="SUPFAM" id="SSF49899">
    <property type="entry name" value="Concanavalin A-like lectins/glucanases"/>
    <property type="match status" value="1"/>
</dbReference>
<keyword evidence="10" id="KW-1185">Reference proteome</keyword>
<dbReference type="Gene3D" id="1.10.1540.10">
    <property type="entry name" value="BEACH domain"/>
    <property type="match status" value="1"/>
</dbReference>
<dbReference type="Pfam" id="PF00400">
    <property type="entry name" value="WD40"/>
    <property type="match status" value="1"/>
</dbReference>
<dbReference type="Gene3D" id="2.30.29.30">
    <property type="entry name" value="Pleckstrin-homology domain (PH domain)/Phosphotyrosine-binding domain (PTB)"/>
    <property type="match status" value="1"/>
</dbReference>
<dbReference type="InterPro" id="IPR013320">
    <property type="entry name" value="ConA-like_dom_sf"/>
</dbReference>